<dbReference type="GO" id="GO:0008081">
    <property type="term" value="F:phosphoric diester hydrolase activity"/>
    <property type="evidence" value="ECO:0007669"/>
    <property type="project" value="InterPro"/>
</dbReference>
<dbReference type="PROSITE" id="PS50007">
    <property type="entry name" value="PIPLC_X_DOMAIN"/>
    <property type="match status" value="1"/>
</dbReference>
<dbReference type="EMBL" id="CP031264">
    <property type="protein sequence ID" value="AXI76452.1"/>
    <property type="molecule type" value="Genomic_DNA"/>
</dbReference>
<feature type="domain" description="GP-PDE" evidence="1">
    <location>
        <begin position="21"/>
        <end position="252"/>
    </location>
</feature>
<dbReference type="KEGG" id="stri:C7M71_002135"/>
<dbReference type="CDD" id="cd08556">
    <property type="entry name" value="GDPD"/>
    <property type="match status" value="1"/>
</dbReference>
<evidence type="ECO:0000259" key="1">
    <source>
        <dbReference type="PROSITE" id="PS51704"/>
    </source>
</evidence>
<accession>A0A345SRU7</accession>
<dbReference type="Proteomes" id="UP000249340">
    <property type="component" value="Chromosome"/>
</dbReference>
<dbReference type="PANTHER" id="PTHR46211">
    <property type="entry name" value="GLYCEROPHOSPHORYL DIESTER PHOSPHODIESTERASE"/>
    <property type="match status" value="1"/>
</dbReference>
<dbReference type="SUPFAM" id="SSF51695">
    <property type="entry name" value="PLC-like phosphodiesterases"/>
    <property type="match status" value="1"/>
</dbReference>
<evidence type="ECO:0000313" key="3">
    <source>
        <dbReference type="Proteomes" id="UP000249340"/>
    </source>
</evidence>
<dbReference type="PROSITE" id="PS51704">
    <property type="entry name" value="GP_PDE"/>
    <property type="match status" value="1"/>
</dbReference>
<keyword evidence="3" id="KW-1185">Reference proteome</keyword>
<dbReference type="Gene3D" id="3.20.20.190">
    <property type="entry name" value="Phosphatidylinositol (PI) phosphodiesterase"/>
    <property type="match status" value="1"/>
</dbReference>
<dbReference type="RefSeq" id="WP_111490912.1">
    <property type="nucleotide sequence ID" value="NZ_CP031264.1"/>
</dbReference>
<sequence length="261" mass="27688">MHPGIPRPAEPRPAEPRPAALRAVAHRGDPYRHRENTLPSLRSALAAGADAVEVDVRLTRDGIPVLLHDPTLRRLWGLDRPLADLTLAELRRLGGPAAAPRIPTLAEALTAFADAPPTRTGRPPLLMVDLDDAGPAAATCAEVARLGAADRVVYCGPPSAMLAVRHHAPAAEVSLTWQTPLAPPPALLADLRPHLLNLPFGLVTPALVDRARRTGLQVSAWTVDVRRTMARLLRTGAVSLTTNRIGVLRALIDATATAPPG</sequence>
<protein>
    <submittedName>
        <fullName evidence="2">Glycerophosphodiester phosphodiesterase</fullName>
    </submittedName>
</protein>
<gene>
    <name evidence="2" type="ORF">C7M71_002135</name>
</gene>
<dbReference type="PANTHER" id="PTHR46211:SF1">
    <property type="entry name" value="GLYCEROPHOSPHODIESTER PHOSPHODIESTERASE, CYTOPLASMIC"/>
    <property type="match status" value="1"/>
</dbReference>
<dbReference type="InterPro" id="IPR030395">
    <property type="entry name" value="GP_PDE_dom"/>
</dbReference>
<dbReference type="OrthoDB" id="5241788at2"/>
<name>A0A345SRU7_9ACTN</name>
<proteinExistence type="predicted"/>
<organism evidence="2 3">
    <name type="scientific">Peterkaempfera bronchialis</name>
    <dbReference type="NCBI Taxonomy" id="2126346"/>
    <lineage>
        <taxon>Bacteria</taxon>
        <taxon>Bacillati</taxon>
        <taxon>Actinomycetota</taxon>
        <taxon>Actinomycetes</taxon>
        <taxon>Kitasatosporales</taxon>
        <taxon>Streptomycetaceae</taxon>
        <taxon>Peterkaempfera</taxon>
    </lineage>
</organism>
<dbReference type="GO" id="GO:0006629">
    <property type="term" value="P:lipid metabolic process"/>
    <property type="evidence" value="ECO:0007669"/>
    <property type="project" value="InterPro"/>
</dbReference>
<evidence type="ECO:0000313" key="2">
    <source>
        <dbReference type="EMBL" id="AXI76452.1"/>
    </source>
</evidence>
<dbReference type="AlphaFoldDB" id="A0A345SRU7"/>
<reference evidence="3" key="1">
    <citation type="submission" date="2018-07" db="EMBL/GenBank/DDBJ databases">
        <title>Streptacidiphilus bronchialis DSM 106435 chromosome.</title>
        <authorList>
            <person name="Batra D."/>
            <person name="Gulvik C.A."/>
        </authorList>
    </citation>
    <scope>NUCLEOTIDE SEQUENCE [LARGE SCALE GENOMIC DNA]</scope>
    <source>
        <strain evidence="3">DSM 106435</strain>
    </source>
</reference>
<dbReference type="Pfam" id="PF03009">
    <property type="entry name" value="GDPD"/>
    <property type="match status" value="1"/>
</dbReference>
<dbReference type="InterPro" id="IPR017946">
    <property type="entry name" value="PLC-like_Pdiesterase_TIM-brl"/>
</dbReference>